<protein>
    <recommendedName>
        <fullName evidence="1">SnoaL-like domain-containing protein</fullName>
    </recommendedName>
</protein>
<dbReference type="Proteomes" id="UP000027439">
    <property type="component" value="Unassembled WGS sequence"/>
</dbReference>
<reference evidence="2" key="1">
    <citation type="journal article" date="2014" name="Int. J. Syst. Evol. Microbiol.">
        <title>Complete genome of a new Firmicutes species belonging to the dominant human colonic microbiota ('Ruminococcus bicirculans') reveals two chromosomes and a selective capacity to utilize plant glucans.</title>
        <authorList>
            <consortium name="NISC Comparative Sequencing Program"/>
            <person name="Wegmann U."/>
            <person name="Louis P."/>
            <person name="Goesmann A."/>
            <person name="Henrissat B."/>
            <person name="Duncan S.H."/>
            <person name="Flint H.J."/>
        </authorList>
    </citation>
    <scope>NUCLEOTIDE SEQUENCE</scope>
    <source>
        <strain evidence="2">CGMCC 1.11013</strain>
    </source>
</reference>
<keyword evidence="5" id="KW-1185">Reference proteome</keyword>
<reference evidence="3 4" key="2">
    <citation type="submission" date="2014-03" db="EMBL/GenBank/DDBJ databases">
        <title>Draft Genome Sequences of Four Burkholderia Strains.</title>
        <authorList>
            <person name="Liu X.Y."/>
            <person name="Li C.X."/>
            <person name="Xu J.H."/>
        </authorList>
    </citation>
    <scope>NUCLEOTIDE SEQUENCE [LARGE SCALE GENOMIC DNA]</scope>
    <source>
        <strain evidence="3 4">R27</strain>
    </source>
</reference>
<dbReference type="Proteomes" id="UP000597138">
    <property type="component" value="Unassembled WGS sequence"/>
</dbReference>
<dbReference type="STRING" id="1071679.BG57_32500"/>
<proteinExistence type="predicted"/>
<comment type="caution">
    <text evidence="3">The sequence shown here is derived from an EMBL/GenBank/DDBJ whole genome shotgun (WGS) entry which is preliminary data.</text>
</comment>
<dbReference type="SUPFAM" id="SSF54427">
    <property type="entry name" value="NTF2-like"/>
    <property type="match status" value="1"/>
</dbReference>
<dbReference type="Pfam" id="PF13577">
    <property type="entry name" value="SnoaL_4"/>
    <property type="match status" value="1"/>
</dbReference>
<evidence type="ECO:0000313" key="2">
    <source>
        <dbReference type="EMBL" id="GGD88754.1"/>
    </source>
</evidence>
<dbReference type="RefSeq" id="WP_035963417.1">
    <property type="nucleotide sequence ID" value="NZ_BMEG01000010.1"/>
</dbReference>
<evidence type="ECO:0000313" key="4">
    <source>
        <dbReference type="Proteomes" id="UP000027439"/>
    </source>
</evidence>
<dbReference type="InterPro" id="IPR037401">
    <property type="entry name" value="SnoaL-like"/>
</dbReference>
<dbReference type="CDD" id="cd00531">
    <property type="entry name" value="NTF2_like"/>
    <property type="match status" value="1"/>
</dbReference>
<evidence type="ECO:0000313" key="3">
    <source>
        <dbReference type="EMBL" id="KDR35064.1"/>
    </source>
</evidence>
<dbReference type="Gene3D" id="3.10.450.50">
    <property type="match status" value="1"/>
</dbReference>
<name>A0A069P586_9BURK</name>
<reference evidence="5" key="3">
    <citation type="journal article" date="2019" name="Int. J. Syst. Evol. Microbiol.">
        <title>The Global Catalogue of Microorganisms (GCM) 10K type strain sequencing project: providing services to taxonomists for standard genome sequencing and annotation.</title>
        <authorList>
            <consortium name="The Broad Institute Genomics Platform"/>
            <consortium name="The Broad Institute Genome Sequencing Center for Infectious Disease"/>
            <person name="Wu L."/>
            <person name="Ma J."/>
        </authorList>
    </citation>
    <scope>NUCLEOTIDE SEQUENCE [LARGE SCALE GENOMIC DNA]</scope>
    <source>
        <strain evidence="5">CGMCC 1.11013</strain>
    </source>
</reference>
<evidence type="ECO:0000313" key="5">
    <source>
        <dbReference type="Proteomes" id="UP000597138"/>
    </source>
</evidence>
<sequence length="157" mass="17841">MSKDLEARLDAIESRFAIDALIANYAEAFDTMNIELLATLWHPESRLHLGANGNSDGLEAILAQARINMKRMPHMHHWMANALITVDGDNGHGLVAADCLFYDVDKGTLQVSGQYRDVYQRREGRWAFLERTFTMHYATPLQNWHPITGTERFGRPA</sequence>
<dbReference type="EMBL" id="BMEG01000010">
    <property type="protein sequence ID" value="GGD88754.1"/>
    <property type="molecule type" value="Genomic_DNA"/>
</dbReference>
<accession>A0A069P586</accession>
<evidence type="ECO:0000259" key="1">
    <source>
        <dbReference type="Pfam" id="PF13577"/>
    </source>
</evidence>
<dbReference type="AlphaFoldDB" id="A0A069P586"/>
<dbReference type="eggNOG" id="COG4319">
    <property type="taxonomic scope" value="Bacteria"/>
</dbReference>
<dbReference type="EMBL" id="JFHE01000009">
    <property type="protein sequence ID" value="KDR35064.1"/>
    <property type="molecule type" value="Genomic_DNA"/>
</dbReference>
<dbReference type="OrthoDB" id="1492465at2"/>
<organism evidence="3 4">
    <name type="scientific">Caballeronia grimmiae</name>
    <dbReference type="NCBI Taxonomy" id="1071679"/>
    <lineage>
        <taxon>Bacteria</taxon>
        <taxon>Pseudomonadati</taxon>
        <taxon>Pseudomonadota</taxon>
        <taxon>Betaproteobacteria</taxon>
        <taxon>Burkholderiales</taxon>
        <taxon>Burkholderiaceae</taxon>
        <taxon>Caballeronia</taxon>
    </lineage>
</organism>
<feature type="domain" description="SnoaL-like" evidence="1">
    <location>
        <begin position="11"/>
        <end position="132"/>
    </location>
</feature>
<gene>
    <name evidence="3" type="ORF">BG57_32500</name>
    <name evidence="2" type="ORF">GCM10010985_49190</name>
</gene>
<reference evidence="2" key="4">
    <citation type="submission" date="2024-05" db="EMBL/GenBank/DDBJ databases">
        <authorList>
            <person name="Sun Q."/>
            <person name="Zhou Y."/>
        </authorList>
    </citation>
    <scope>NUCLEOTIDE SEQUENCE</scope>
    <source>
        <strain evidence="2">CGMCC 1.11013</strain>
    </source>
</reference>
<dbReference type="InterPro" id="IPR032710">
    <property type="entry name" value="NTF2-like_dom_sf"/>
</dbReference>